<feature type="signal peptide" evidence="1">
    <location>
        <begin position="1"/>
        <end position="18"/>
    </location>
</feature>
<dbReference type="SUPFAM" id="SSF56219">
    <property type="entry name" value="DNase I-like"/>
    <property type="match status" value="1"/>
</dbReference>
<dbReference type="GO" id="GO:0016020">
    <property type="term" value="C:membrane"/>
    <property type="evidence" value="ECO:0007669"/>
    <property type="project" value="GOC"/>
</dbReference>
<keyword evidence="4" id="KW-1185">Reference proteome</keyword>
<evidence type="ECO:0000256" key="1">
    <source>
        <dbReference type="SAM" id="SignalP"/>
    </source>
</evidence>
<dbReference type="PANTHER" id="PTHR14859">
    <property type="entry name" value="CALCOFLUOR WHITE HYPERSENSITIVE PROTEIN PRECURSOR"/>
    <property type="match status" value="1"/>
</dbReference>
<dbReference type="GO" id="GO:0006506">
    <property type="term" value="P:GPI anchor biosynthetic process"/>
    <property type="evidence" value="ECO:0007669"/>
    <property type="project" value="TreeGrafter"/>
</dbReference>
<proteinExistence type="predicted"/>
<sequence length="266" mass="29041" precursor="true">MALRFLPLLLLITASCSALRLGAGDDPTSLRVVSYNIRHGVGMDGELDLERTAAVLEALRADVILLQEVDERCDRSGGVDQASALGERLGMDPAFAPFMDFGGGRYGLAILSRLPIDSSEVITLPPGQREPRSALAVVVRKGRQPVRVVNAHLDWLEDDTERFAQATHLSDAIAAMDPTIPTVFGGDLNDAPKSRTVLAFERAELPWHARFRRIGPFGYTFPSDEPARSIDHFLVAPSNLWSTAEVQVVREPMASDHRPIVADLVP</sequence>
<dbReference type="GO" id="GO:0004527">
    <property type="term" value="F:exonuclease activity"/>
    <property type="evidence" value="ECO:0007669"/>
    <property type="project" value="UniProtKB-KW"/>
</dbReference>
<gene>
    <name evidence="3" type="ORF">Poly30_45380</name>
</gene>
<dbReference type="RefSeq" id="WP_145202580.1">
    <property type="nucleotide sequence ID" value="NZ_CP036434.1"/>
</dbReference>
<dbReference type="PROSITE" id="PS51257">
    <property type="entry name" value="PROKAR_LIPOPROTEIN"/>
    <property type="match status" value="1"/>
</dbReference>
<dbReference type="InterPro" id="IPR036691">
    <property type="entry name" value="Endo/exonu/phosph_ase_sf"/>
</dbReference>
<dbReference type="OrthoDB" id="155529at2"/>
<dbReference type="Gene3D" id="3.60.10.10">
    <property type="entry name" value="Endonuclease/exonuclease/phosphatase"/>
    <property type="match status" value="1"/>
</dbReference>
<keyword evidence="3" id="KW-0378">Hydrolase</keyword>
<dbReference type="PANTHER" id="PTHR14859:SF15">
    <property type="entry name" value="ENDONUCLEASE_EXONUCLEASE_PHOSPHATASE DOMAIN-CONTAINING PROTEIN"/>
    <property type="match status" value="1"/>
</dbReference>
<dbReference type="InterPro" id="IPR051916">
    <property type="entry name" value="GPI-anchor_lipid_remodeler"/>
</dbReference>
<keyword evidence="1" id="KW-0732">Signal</keyword>
<keyword evidence="3" id="KW-0540">Nuclease</keyword>
<protein>
    <submittedName>
        <fullName evidence="3">Endonuclease/Exonuclease/phosphatase family protein</fullName>
    </submittedName>
</protein>
<dbReference type="InterPro" id="IPR005135">
    <property type="entry name" value="Endo/exonuclease/phosphatase"/>
</dbReference>
<name>A0A518EY21_9BACT</name>
<evidence type="ECO:0000259" key="2">
    <source>
        <dbReference type="Pfam" id="PF03372"/>
    </source>
</evidence>
<reference evidence="3 4" key="1">
    <citation type="submission" date="2019-02" db="EMBL/GenBank/DDBJ databases">
        <title>Deep-cultivation of Planctomycetes and their phenomic and genomic characterization uncovers novel biology.</title>
        <authorList>
            <person name="Wiegand S."/>
            <person name="Jogler M."/>
            <person name="Boedeker C."/>
            <person name="Pinto D."/>
            <person name="Vollmers J."/>
            <person name="Rivas-Marin E."/>
            <person name="Kohn T."/>
            <person name="Peeters S.H."/>
            <person name="Heuer A."/>
            <person name="Rast P."/>
            <person name="Oberbeckmann S."/>
            <person name="Bunk B."/>
            <person name="Jeske O."/>
            <person name="Meyerdierks A."/>
            <person name="Storesund J.E."/>
            <person name="Kallscheuer N."/>
            <person name="Luecker S."/>
            <person name="Lage O.M."/>
            <person name="Pohl T."/>
            <person name="Merkel B.J."/>
            <person name="Hornburger P."/>
            <person name="Mueller R.-W."/>
            <person name="Bruemmer F."/>
            <person name="Labrenz M."/>
            <person name="Spormann A.M."/>
            <person name="Op den Camp H."/>
            <person name="Overmann J."/>
            <person name="Amann R."/>
            <person name="Jetten M.S.M."/>
            <person name="Mascher T."/>
            <person name="Medema M.H."/>
            <person name="Devos D.P."/>
            <person name="Kaster A.-K."/>
            <person name="Ovreas L."/>
            <person name="Rohde M."/>
            <person name="Galperin M.Y."/>
            <person name="Jogler C."/>
        </authorList>
    </citation>
    <scope>NUCLEOTIDE SEQUENCE [LARGE SCALE GENOMIC DNA]</scope>
    <source>
        <strain evidence="3 4">Poly30</strain>
    </source>
</reference>
<feature type="domain" description="Endonuclease/exonuclease/phosphatase" evidence="2">
    <location>
        <begin position="33"/>
        <end position="257"/>
    </location>
</feature>
<evidence type="ECO:0000313" key="3">
    <source>
        <dbReference type="EMBL" id="QDV08982.1"/>
    </source>
</evidence>
<accession>A0A518EY21</accession>
<keyword evidence="3" id="KW-0269">Exonuclease</keyword>
<evidence type="ECO:0000313" key="4">
    <source>
        <dbReference type="Proteomes" id="UP000320390"/>
    </source>
</evidence>
<feature type="chain" id="PRO_5021751907" evidence="1">
    <location>
        <begin position="19"/>
        <end position="266"/>
    </location>
</feature>
<dbReference type="GO" id="GO:0004519">
    <property type="term" value="F:endonuclease activity"/>
    <property type="evidence" value="ECO:0007669"/>
    <property type="project" value="UniProtKB-KW"/>
</dbReference>
<dbReference type="Pfam" id="PF03372">
    <property type="entry name" value="Exo_endo_phos"/>
    <property type="match status" value="1"/>
</dbReference>
<dbReference type="AlphaFoldDB" id="A0A518EY21"/>
<keyword evidence="3" id="KW-0255">Endonuclease</keyword>
<dbReference type="EMBL" id="CP036434">
    <property type="protein sequence ID" value="QDV08982.1"/>
    <property type="molecule type" value="Genomic_DNA"/>
</dbReference>
<dbReference type="Proteomes" id="UP000320390">
    <property type="component" value="Chromosome"/>
</dbReference>
<organism evidence="3 4">
    <name type="scientific">Saltatorellus ferox</name>
    <dbReference type="NCBI Taxonomy" id="2528018"/>
    <lineage>
        <taxon>Bacteria</taxon>
        <taxon>Pseudomonadati</taxon>
        <taxon>Planctomycetota</taxon>
        <taxon>Planctomycetia</taxon>
        <taxon>Planctomycetia incertae sedis</taxon>
        <taxon>Saltatorellus</taxon>
    </lineage>
</organism>